<evidence type="ECO:0000313" key="6">
    <source>
        <dbReference type="EMBL" id="AEA43423.1"/>
    </source>
</evidence>
<dbReference type="GO" id="GO:0032259">
    <property type="term" value="P:methylation"/>
    <property type="evidence" value="ECO:0007669"/>
    <property type="project" value="UniProtKB-KW"/>
</dbReference>
<dbReference type="KEGG" id="fte:Fluta_1429"/>
<dbReference type="InterPro" id="IPR036390">
    <property type="entry name" value="WH_DNA-bd_sf"/>
</dbReference>
<dbReference type="eggNOG" id="COG2226">
    <property type="taxonomic scope" value="Bacteria"/>
</dbReference>
<dbReference type="RefSeq" id="WP_013686194.1">
    <property type="nucleotide sequence ID" value="NC_015321.1"/>
</dbReference>
<organism evidence="6 7">
    <name type="scientific">Fluviicola taffensis (strain DSM 16823 / NCIMB 13979 / RW262)</name>
    <dbReference type="NCBI Taxonomy" id="755732"/>
    <lineage>
        <taxon>Bacteria</taxon>
        <taxon>Pseudomonadati</taxon>
        <taxon>Bacteroidota</taxon>
        <taxon>Flavobacteriia</taxon>
        <taxon>Flavobacteriales</taxon>
        <taxon>Crocinitomicaceae</taxon>
        <taxon>Fluviicola</taxon>
    </lineage>
</organism>
<dbReference type="Gene3D" id="1.20.58.1390">
    <property type="match status" value="1"/>
</dbReference>
<proteinExistence type="predicted"/>
<dbReference type="SUPFAM" id="SSF53335">
    <property type="entry name" value="S-adenosyl-L-methionine-dependent methyltransferases"/>
    <property type="match status" value="1"/>
</dbReference>
<dbReference type="Proteomes" id="UP000007463">
    <property type="component" value="Chromosome"/>
</dbReference>
<dbReference type="InterPro" id="IPR016461">
    <property type="entry name" value="COMT-like"/>
</dbReference>
<dbReference type="HOGENOM" id="CLU_005533_3_0_10"/>
<dbReference type="PIRSF" id="PIRSF005739">
    <property type="entry name" value="O-mtase"/>
    <property type="match status" value="1"/>
</dbReference>
<keyword evidence="3" id="KW-0949">S-adenosyl-L-methionine</keyword>
<evidence type="ECO:0000256" key="1">
    <source>
        <dbReference type="ARBA" id="ARBA00022603"/>
    </source>
</evidence>
<dbReference type="GO" id="GO:0008171">
    <property type="term" value="F:O-methyltransferase activity"/>
    <property type="evidence" value="ECO:0007669"/>
    <property type="project" value="InterPro"/>
</dbReference>
<keyword evidence="2 6" id="KW-0808">Transferase</keyword>
<dbReference type="Gene3D" id="3.40.50.150">
    <property type="entry name" value="Vaccinia Virus protein VP39"/>
    <property type="match status" value="1"/>
</dbReference>
<dbReference type="AlphaFoldDB" id="F2IDQ0"/>
<dbReference type="InterPro" id="IPR049480">
    <property type="entry name" value="BVU_1015-like_N"/>
</dbReference>
<keyword evidence="7" id="KW-1185">Reference proteome</keyword>
<dbReference type="EMBL" id="CP002542">
    <property type="protein sequence ID" value="AEA43423.1"/>
    <property type="molecule type" value="Genomic_DNA"/>
</dbReference>
<evidence type="ECO:0000256" key="3">
    <source>
        <dbReference type="ARBA" id="ARBA00022691"/>
    </source>
</evidence>
<dbReference type="Pfam" id="PF00891">
    <property type="entry name" value="Methyltransf_2"/>
    <property type="match status" value="1"/>
</dbReference>
<gene>
    <name evidence="6" type="ordered locus">Fluta_1429</name>
</gene>
<keyword evidence="1 6" id="KW-0489">Methyltransferase</keyword>
<dbReference type="Pfam" id="PF21212">
    <property type="entry name" value="Dimerisation2-like_dom"/>
    <property type="match status" value="1"/>
</dbReference>
<dbReference type="Gene3D" id="1.10.10.10">
    <property type="entry name" value="Winged helix-like DNA-binding domain superfamily/Winged helix DNA-binding domain"/>
    <property type="match status" value="1"/>
</dbReference>
<evidence type="ECO:0000259" key="4">
    <source>
        <dbReference type="Pfam" id="PF00891"/>
    </source>
</evidence>
<dbReference type="OrthoDB" id="9805418at2"/>
<dbReference type="PANTHER" id="PTHR43712">
    <property type="entry name" value="PUTATIVE (AFU_ORTHOLOGUE AFUA_4G14580)-RELATED"/>
    <property type="match status" value="1"/>
</dbReference>
<evidence type="ECO:0000313" key="7">
    <source>
        <dbReference type="Proteomes" id="UP000007463"/>
    </source>
</evidence>
<dbReference type="InterPro" id="IPR029063">
    <property type="entry name" value="SAM-dependent_MTases_sf"/>
</dbReference>
<dbReference type="PANTHER" id="PTHR43712:SF2">
    <property type="entry name" value="O-METHYLTRANSFERASE CICE"/>
    <property type="match status" value="1"/>
</dbReference>
<dbReference type="InterPro" id="IPR036388">
    <property type="entry name" value="WH-like_DNA-bd_sf"/>
</dbReference>
<feature type="domain" description="BVU-1015-like N-terminal dimerisation-like" evidence="5">
    <location>
        <begin position="10"/>
        <end position="78"/>
    </location>
</feature>
<name>F2IDQ0_FLUTR</name>
<protein>
    <submittedName>
        <fullName evidence="6">O-methyltransferase family 2</fullName>
    </submittedName>
</protein>
<dbReference type="STRING" id="755732.Fluta_1429"/>
<accession>F2IDQ0</accession>
<dbReference type="InterPro" id="IPR001077">
    <property type="entry name" value="COMT_C"/>
</dbReference>
<feature type="domain" description="O-methyltransferase C-terminal" evidence="4">
    <location>
        <begin position="169"/>
        <end position="311"/>
    </location>
</feature>
<evidence type="ECO:0000259" key="5">
    <source>
        <dbReference type="Pfam" id="PF21212"/>
    </source>
</evidence>
<dbReference type="PROSITE" id="PS51683">
    <property type="entry name" value="SAM_OMT_II"/>
    <property type="match status" value="1"/>
</dbReference>
<sequence length="349" mass="39949">MKALDSLYEAQKIAFSPFVFQTVYTMLELGIMDELYEERDGLTVTEIASRKNMTEYGVRVLVEMAKCADILELNDDKYSLSKIGYFLTRDEMTKVNLMFTQDICYKGLFHLKDAIVHGKPEGLKEIGPWETIYQGLSILPEQLRKSWFEFDHHYSDNSFGEALKIIFQHNPKHIYDIGGNTGKWAIASTKHDPSVRVSIFDLGVQLKVAKANIDAIAEIKDRVDFNERDMLNPASEIPAGADVYWMSQFLDCFSEGEIEAILLKIKKNMKPDATIFIMETFIDDQRFKAAEYSLVATSLYFTAIANGNSKMYSSSALKYIIEKAGLETVKEHRLHEDRFHTILEVKLPK</sequence>
<reference evidence="6 7" key="1">
    <citation type="journal article" date="2011" name="Stand. Genomic Sci.">
        <title>Complete genome sequence of the gliding freshwater bacterium Fluviicola taffensis type strain (RW262).</title>
        <authorList>
            <person name="Woyke T."/>
            <person name="Chertkov O."/>
            <person name="Lapidus A."/>
            <person name="Nolan M."/>
            <person name="Lucas S."/>
            <person name="Del Rio T.G."/>
            <person name="Tice H."/>
            <person name="Cheng J.F."/>
            <person name="Tapia R."/>
            <person name="Han C."/>
            <person name="Goodwin L."/>
            <person name="Pitluck S."/>
            <person name="Liolios K."/>
            <person name="Pagani I."/>
            <person name="Ivanova N."/>
            <person name="Huntemann M."/>
            <person name="Mavromatis K."/>
            <person name="Mikhailova N."/>
            <person name="Pati A."/>
            <person name="Chen A."/>
            <person name="Palaniappan K."/>
            <person name="Land M."/>
            <person name="Hauser L."/>
            <person name="Brambilla E.M."/>
            <person name="Rohde M."/>
            <person name="Mwirichia R."/>
            <person name="Sikorski J."/>
            <person name="Tindall B.J."/>
            <person name="Goker M."/>
            <person name="Bristow J."/>
            <person name="Eisen J.A."/>
            <person name="Markowitz V."/>
            <person name="Hugenholtz P."/>
            <person name="Klenk H.P."/>
            <person name="Kyrpides N.C."/>
        </authorList>
    </citation>
    <scope>NUCLEOTIDE SEQUENCE [LARGE SCALE GENOMIC DNA]</scope>
    <source>
        <strain evidence="7">DSM 16823 / RW262 / RW262</strain>
    </source>
</reference>
<reference evidence="7" key="2">
    <citation type="submission" date="2011-02" db="EMBL/GenBank/DDBJ databases">
        <title>The complete genome of Fluviicola taffensis DSM 16823.</title>
        <authorList>
            <consortium name="US DOE Joint Genome Institute (JGI-PGF)"/>
            <person name="Lucas S."/>
            <person name="Copeland A."/>
            <person name="Lapidus A."/>
            <person name="Bruce D."/>
            <person name="Goodwin L."/>
            <person name="Pitluck S."/>
            <person name="Kyrpides N."/>
            <person name="Mavromatis K."/>
            <person name="Ivanova N."/>
            <person name="Mikhailova N."/>
            <person name="Pagani I."/>
            <person name="Chertkov O."/>
            <person name="Detter J.C."/>
            <person name="Han C."/>
            <person name="Tapia R."/>
            <person name="Land M."/>
            <person name="Hauser L."/>
            <person name="Markowitz V."/>
            <person name="Cheng J.-F."/>
            <person name="Hugenholtz P."/>
            <person name="Woyke T."/>
            <person name="Wu D."/>
            <person name="Tindall B."/>
            <person name="Pomrenke H.G."/>
            <person name="Brambilla E."/>
            <person name="Klenk H.-P."/>
            <person name="Eisen J.A."/>
        </authorList>
    </citation>
    <scope>NUCLEOTIDE SEQUENCE [LARGE SCALE GENOMIC DNA]</scope>
    <source>
        <strain evidence="7">DSM 16823 / RW262 / RW262</strain>
    </source>
</reference>
<evidence type="ECO:0000256" key="2">
    <source>
        <dbReference type="ARBA" id="ARBA00022679"/>
    </source>
</evidence>
<dbReference type="SUPFAM" id="SSF46785">
    <property type="entry name" value="Winged helix' DNA-binding domain"/>
    <property type="match status" value="1"/>
</dbReference>